<name>A0A1I2LHB3_9CLOT</name>
<feature type="transmembrane region" description="Helical" evidence="8">
    <location>
        <begin position="120"/>
        <end position="140"/>
    </location>
</feature>
<dbReference type="GO" id="GO:0016020">
    <property type="term" value="C:membrane"/>
    <property type="evidence" value="ECO:0007669"/>
    <property type="project" value="UniProtKB-SubCell"/>
</dbReference>
<feature type="transmembrane region" description="Helical" evidence="8">
    <location>
        <begin position="271"/>
        <end position="292"/>
    </location>
</feature>
<dbReference type="Proteomes" id="UP000182135">
    <property type="component" value="Unassembled WGS sequence"/>
</dbReference>
<keyword evidence="10" id="KW-1185">Reference proteome</keyword>
<evidence type="ECO:0000256" key="7">
    <source>
        <dbReference type="ARBA" id="ARBA00023136"/>
    </source>
</evidence>
<keyword evidence="7 8" id="KW-0472">Membrane</keyword>
<feature type="transmembrane region" description="Helical" evidence="8">
    <location>
        <begin position="39"/>
        <end position="60"/>
    </location>
</feature>
<evidence type="ECO:0000256" key="6">
    <source>
        <dbReference type="ARBA" id="ARBA00022989"/>
    </source>
</evidence>
<dbReference type="NCBIfam" id="TIGR00912">
    <property type="entry name" value="2A0309"/>
    <property type="match status" value="1"/>
</dbReference>
<dbReference type="InterPro" id="IPR004761">
    <property type="entry name" value="Spore_GerAB"/>
</dbReference>
<sequence length="366" mass="42262">MNDESIRPYGLFTTIVLTTIGVGAFSYPRYVCEVAGRDGWISALVAGVLALIMVSLIYYVQKLNNFDSYVEIIFNSFGKFFGYIILFLFMIYVVVTLSVDMRRFAEVLKIYLLQNTPIEFLVLTILALGIYVVGFGVGDLMKFNEVVFFIVFIPMILGFIFLINSVDFTNIMPIGKSGIYETYVSGVYRGFLAFGGYEILFLTAPFIKDRKKIKKITLWSIIFIAVFYSFLTIYCISIFEVEETKSLLWPAITMIASIDIPGNFVERWEGIVMILWILFYFTTFIALLYFACYTMRYGFKIRKARIGAIILIPIIYFITMYADNIIHLDYLCKKLLIPLEFINIVIVPILLFIINVIKKERRRGVR</sequence>
<reference evidence="9 10" key="1">
    <citation type="submission" date="2016-10" db="EMBL/GenBank/DDBJ databases">
        <authorList>
            <person name="de Groot N.N."/>
        </authorList>
    </citation>
    <scope>NUCLEOTIDE SEQUENCE [LARGE SCALE GENOMIC DNA]</scope>
    <source>
        <strain evidence="9 10">NLAE-zl-G419</strain>
    </source>
</reference>
<evidence type="ECO:0000256" key="1">
    <source>
        <dbReference type="ARBA" id="ARBA00004141"/>
    </source>
</evidence>
<feature type="transmembrane region" description="Helical" evidence="8">
    <location>
        <begin position="335"/>
        <end position="357"/>
    </location>
</feature>
<dbReference type="PANTHER" id="PTHR34975">
    <property type="entry name" value="SPORE GERMINATION PROTEIN A2"/>
    <property type="match status" value="1"/>
</dbReference>
<accession>A0A1I2LHB3</accession>
<dbReference type="STRING" id="1529.SAMN04487885_11035"/>
<feature type="transmembrane region" description="Helical" evidence="8">
    <location>
        <begin position="146"/>
        <end position="166"/>
    </location>
</feature>
<keyword evidence="6 8" id="KW-1133">Transmembrane helix</keyword>
<protein>
    <submittedName>
        <fullName evidence="9">Spore germination protein (Amino acid permease)</fullName>
    </submittedName>
</protein>
<dbReference type="Pfam" id="PF03845">
    <property type="entry name" value="Spore_permease"/>
    <property type="match status" value="1"/>
</dbReference>
<proteinExistence type="inferred from homology"/>
<keyword evidence="4" id="KW-0309">Germination</keyword>
<organism evidence="9 10">
    <name type="scientific">Clostridium cadaveris</name>
    <dbReference type="NCBI Taxonomy" id="1529"/>
    <lineage>
        <taxon>Bacteria</taxon>
        <taxon>Bacillati</taxon>
        <taxon>Bacillota</taxon>
        <taxon>Clostridia</taxon>
        <taxon>Eubacteriales</taxon>
        <taxon>Clostridiaceae</taxon>
        <taxon>Clostridium</taxon>
    </lineage>
</organism>
<dbReference type="AlphaFoldDB" id="A0A1I2LHB3"/>
<dbReference type="PANTHER" id="PTHR34975:SF2">
    <property type="entry name" value="SPORE GERMINATION PROTEIN A2"/>
    <property type="match status" value="1"/>
</dbReference>
<comment type="subcellular location">
    <subcellularLocation>
        <location evidence="1">Membrane</location>
        <topology evidence="1">Multi-pass membrane protein</topology>
    </subcellularLocation>
</comment>
<evidence type="ECO:0000256" key="5">
    <source>
        <dbReference type="ARBA" id="ARBA00022692"/>
    </source>
</evidence>
<dbReference type="OrthoDB" id="2716906at2"/>
<dbReference type="RefSeq" id="WP_027638683.1">
    <property type="nucleotide sequence ID" value="NZ_BAAACD010000033.1"/>
</dbReference>
<feature type="transmembrane region" description="Helical" evidence="8">
    <location>
        <begin position="80"/>
        <end position="99"/>
    </location>
</feature>
<evidence type="ECO:0000256" key="2">
    <source>
        <dbReference type="ARBA" id="ARBA00007998"/>
    </source>
</evidence>
<dbReference type="eggNOG" id="COG0531">
    <property type="taxonomic scope" value="Bacteria"/>
</dbReference>
<evidence type="ECO:0000256" key="3">
    <source>
        <dbReference type="ARBA" id="ARBA00022448"/>
    </source>
</evidence>
<keyword evidence="3" id="KW-0813">Transport</keyword>
<gene>
    <name evidence="9" type="ORF">SAMN04487885_11035</name>
</gene>
<feature type="transmembrane region" description="Helical" evidence="8">
    <location>
        <begin position="219"/>
        <end position="239"/>
    </location>
</feature>
<evidence type="ECO:0000256" key="4">
    <source>
        <dbReference type="ARBA" id="ARBA00022544"/>
    </source>
</evidence>
<dbReference type="Gene3D" id="1.20.1740.10">
    <property type="entry name" value="Amino acid/polyamine transporter I"/>
    <property type="match status" value="1"/>
</dbReference>
<comment type="similarity">
    <text evidence="2">Belongs to the amino acid-polyamine-organocation (APC) superfamily. Spore germination protein (SGP) (TC 2.A.3.9) family.</text>
</comment>
<evidence type="ECO:0000313" key="10">
    <source>
        <dbReference type="Proteomes" id="UP000182135"/>
    </source>
</evidence>
<dbReference type="GO" id="GO:0009847">
    <property type="term" value="P:spore germination"/>
    <property type="evidence" value="ECO:0007669"/>
    <property type="project" value="InterPro"/>
</dbReference>
<feature type="transmembrane region" description="Helical" evidence="8">
    <location>
        <begin position="6"/>
        <end position="27"/>
    </location>
</feature>
<keyword evidence="5 8" id="KW-0812">Transmembrane</keyword>
<evidence type="ECO:0000256" key="8">
    <source>
        <dbReference type="SAM" id="Phobius"/>
    </source>
</evidence>
<feature type="transmembrane region" description="Helical" evidence="8">
    <location>
        <begin position="304"/>
        <end position="323"/>
    </location>
</feature>
<dbReference type="EMBL" id="FOOE01000010">
    <property type="protein sequence ID" value="SFF77860.1"/>
    <property type="molecule type" value="Genomic_DNA"/>
</dbReference>
<evidence type="ECO:0000313" key="9">
    <source>
        <dbReference type="EMBL" id="SFF77860.1"/>
    </source>
</evidence>